<organism evidence="2 3">
    <name type="scientific">Cupriavidus taiwanensis</name>
    <dbReference type="NCBI Taxonomy" id="164546"/>
    <lineage>
        <taxon>Bacteria</taxon>
        <taxon>Pseudomonadati</taxon>
        <taxon>Pseudomonadota</taxon>
        <taxon>Betaproteobacteria</taxon>
        <taxon>Burkholderiales</taxon>
        <taxon>Burkholderiaceae</taxon>
        <taxon>Cupriavidus</taxon>
    </lineage>
</organism>
<evidence type="ECO:0000256" key="1">
    <source>
        <dbReference type="SAM" id="MobiDB-lite"/>
    </source>
</evidence>
<gene>
    <name evidence="2" type="ORF">CBM2594_B10743</name>
</gene>
<evidence type="ECO:0000313" key="3">
    <source>
        <dbReference type="Proteomes" id="UP000257139"/>
    </source>
</evidence>
<name>A0A7Z7JDQ7_9BURK</name>
<sequence length="74" mass="7955">MELPTASPQVTTVGTTNAALASRPGDALFATPAKHDNQTNRIREFFVRAARSACHPPSPTPQLQGKRMLTITNP</sequence>
<reference evidence="2 3" key="1">
    <citation type="submission" date="2018-01" db="EMBL/GenBank/DDBJ databases">
        <authorList>
            <person name="Clerissi C."/>
        </authorList>
    </citation>
    <scope>NUCLEOTIDE SEQUENCE [LARGE SCALE GENOMIC DNA]</scope>
    <source>
        <strain evidence="2">Cupriavidus taiwanensis STM 6021</strain>
    </source>
</reference>
<dbReference type="AlphaFoldDB" id="A0A7Z7JDQ7"/>
<dbReference type="EMBL" id="LT978514">
    <property type="protein sequence ID" value="SPC21692.1"/>
    <property type="molecule type" value="Genomic_DNA"/>
</dbReference>
<dbReference type="Proteomes" id="UP000257139">
    <property type="component" value="Chromosome CBM2594_b"/>
</dbReference>
<feature type="region of interest" description="Disordered" evidence="1">
    <location>
        <begin position="53"/>
        <end position="74"/>
    </location>
</feature>
<evidence type="ECO:0000313" key="2">
    <source>
        <dbReference type="EMBL" id="SPC21692.1"/>
    </source>
</evidence>
<protein>
    <submittedName>
        <fullName evidence="2">Uncharacterized protein</fullName>
    </submittedName>
</protein>
<proteinExistence type="predicted"/>
<accession>A0A7Z7JDQ7</accession>